<protein>
    <recommendedName>
        <fullName evidence="4">Secreted protein</fullName>
    </recommendedName>
</protein>
<accession>A0A8I5MUY1</accession>
<keyword evidence="1" id="KW-0732">Signal</keyword>
<organism evidence="2 3">
    <name type="scientific">Papio anubis</name>
    <name type="common">Olive baboon</name>
    <dbReference type="NCBI Taxonomy" id="9555"/>
    <lineage>
        <taxon>Eukaryota</taxon>
        <taxon>Metazoa</taxon>
        <taxon>Chordata</taxon>
        <taxon>Craniata</taxon>
        <taxon>Vertebrata</taxon>
        <taxon>Euteleostomi</taxon>
        <taxon>Mammalia</taxon>
        <taxon>Eutheria</taxon>
        <taxon>Euarchontoglires</taxon>
        <taxon>Primates</taxon>
        <taxon>Haplorrhini</taxon>
        <taxon>Catarrhini</taxon>
        <taxon>Cercopithecidae</taxon>
        <taxon>Cercopithecinae</taxon>
        <taxon>Papio</taxon>
    </lineage>
</organism>
<evidence type="ECO:0000256" key="1">
    <source>
        <dbReference type="SAM" id="SignalP"/>
    </source>
</evidence>
<feature type="signal peptide" evidence="1">
    <location>
        <begin position="1"/>
        <end position="19"/>
    </location>
</feature>
<name>A0A8I5MUY1_PAPAN</name>
<reference evidence="2" key="3">
    <citation type="submission" date="2025-09" db="UniProtKB">
        <authorList>
            <consortium name="Ensembl"/>
        </authorList>
    </citation>
    <scope>IDENTIFICATION</scope>
</reference>
<keyword evidence="3" id="KW-1185">Reference proteome</keyword>
<dbReference type="GeneTree" id="ENSGT00940000161627"/>
<evidence type="ECO:0008006" key="4">
    <source>
        <dbReference type="Google" id="ProtNLM"/>
    </source>
</evidence>
<reference evidence="2" key="2">
    <citation type="submission" date="2025-08" db="UniProtKB">
        <authorList>
            <consortium name="Ensembl"/>
        </authorList>
    </citation>
    <scope>IDENTIFICATION</scope>
</reference>
<evidence type="ECO:0000313" key="3">
    <source>
        <dbReference type="Proteomes" id="UP000028761"/>
    </source>
</evidence>
<dbReference type="Ensembl" id="ENSPANT00000045831.2">
    <property type="protein sequence ID" value="ENSPANP00000048236.1"/>
    <property type="gene ID" value="ENSPANG00000031015.2"/>
</dbReference>
<evidence type="ECO:0000313" key="2">
    <source>
        <dbReference type="Ensembl" id="ENSPANP00000048236.1"/>
    </source>
</evidence>
<dbReference type="PRINTS" id="PR02045">
    <property type="entry name" value="F138DOMAIN"/>
</dbReference>
<dbReference type="AlphaFoldDB" id="A0A8I5MUY1"/>
<sequence>MSCRSLFFLFLFFLRQSLTLLPRLECSGAISAHCNLFFFFFGEPGSHSVAQAGVQRSDPSSLQPPPPRFKRFSCFSLLSSWDYRHAPPGPANFGCFVETGFHHVSQADLELLISSDPPASASRSAGIRGVSHRAWQLPFLQSSLCSLPLIAERQARE</sequence>
<dbReference type="PANTHER" id="PTHR46254">
    <property type="entry name" value="PROTEIN GVQW1-RELATED"/>
    <property type="match status" value="1"/>
</dbReference>
<proteinExistence type="predicted"/>
<feature type="chain" id="PRO_5035299898" description="Secreted protein" evidence="1">
    <location>
        <begin position="20"/>
        <end position="157"/>
    </location>
</feature>
<dbReference type="PANTHER" id="PTHR46254:SF3">
    <property type="entry name" value="SECRETED PROTEIN"/>
    <property type="match status" value="1"/>
</dbReference>
<reference evidence="2 3" key="1">
    <citation type="submission" date="2012-03" db="EMBL/GenBank/DDBJ databases">
        <title>Whole Genome Assembly of Papio anubis.</title>
        <authorList>
            <person name="Liu Y.L."/>
            <person name="Abraham K.A."/>
            <person name="Akbar H.A."/>
            <person name="Ali S.A."/>
            <person name="Anosike U.A."/>
            <person name="Aqrawi P.A."/>
            <person name="Arias F.A."/>
            <person name="Attaway T.A."/>
            <person name="Awwad R.A."/>
            <person name="Babu C.B."/>
            <person name="Bandaranaike D.B."/>
            <person name="Battles P.B."/>
            <person name="Bell A.B."/>
            <person name="Beltran B.B."/>
            <person name="Berhane-Mersha D.B."/>
            <person name="Bess C.B."/>
            <person name="Bickham C.B."/>
            <person name="Bolden T.B."/>
            <person name="Carter K.C."/>
            <person name="Chau D.C."/>
            <person name="Chavez A.C."/>
            <person name="Clerc-Blankenburg K.C."/>
            <person name="Coyle M.C."/>
            <person name="Dao M.D."/>
            <person name="Davila M.L.D."/>
            <person name="Davy-Carroll L.D."/>
            <person name="Denson S.D."/>
            <person name="Dinh H.D."/>
            <person name="Fernandez S.F."/>
            <person name="Fernando P.F."/>
            <person name="Forbes L.F."/>
            <person name="Francis C.F."/>
            <person name="Francisco L.F."/>
            <person name="Fu Q.F."/>
            <person name="Garcia-Iii R.G."/>
            <person name="Garrett T.G."/>
            <person name="Gross S.G."/>
            <person name="Gubbala S.G."/>
            <person name="Hirani K.H."/>
            <person name="Hogues M.H."/>
            <person name="Hollins B.H."/>
            <person name="Jackson L.J."/>
            <person name="Javaid M.J."/>
            <person name="Jhangiani S.J."/>
            <person name="Johnson A.J."/>
            <person name="Johnson B.J."/>
            <person name="Jones J.J."/>
            <person name="Joshi V.J."/>
            <person name="Kalu J.K."/>
            <person name="Khan N.K."/>
            <person name="Korchina V.K."/>
            <person name="Kovar C.K."/>
            <person name="Lago L.L."/>
            <person name="Lara F.L."/>
            <person name="Le T.-K.L."/>
            <person name="Lee S.L."/>
            <person name="Legall-Iii F.L."/>
            <person name="Lemon S.L."/>
            <person name="Liu J.L."/>
            <person name="Liu Y.-S.L."/>
            <person name="Liyanage D.L."/>
            <person name="Lopez J.L."/>
            <person name="Lorensuhewa L.L."/>
            <person name="Mata R.M."/>
            <person name="Mathew T.M."/>
            <person name="Mercado C.M."/>
            <person name="Mercado I.M."/>
            <person name="Morales K.M."/>
            <person name="Morgan M.M."/>
            <person name="Munidasa M.M."/>
            <person name="Ngo D.N."/>
            <person name="Nguyen L.N."/>
            <person name="Nguyen T.N."/>
            <person name="Nguyen N.N."/>
            <person name="Obregon M.O."/>
            <person name="Okwuonu G.O."/>
            <person name="Ongeri F.O."/>
            <person name="Onwere C.O."/>
            <person name="Osifeso I.O."/>
            <person name="Parra A.P."/>
            <person name="Patil S.P."/>
            <person name="Perez A.P."/>
            <person name="Perez Y.P."/>
            <person name="Pham C.P."/>
            <person name="Pu L.-L.P."/>
            <person name="Puazo M.P."/>
            <person name="Quiroz J.Q."/>
            <person name="Rouhana J.R."/>
            <person name="Ruiz M.R."/>
            <person name="Ruiz S.-J.R."/>
            <person name="Saada N.S."/>
            <person name="Santibanez J.S."/>
            <person name="Scheel M.S."/>
            <person name="Schneider B.S."/>
            <person name="Simmons D.S."/>
            <person name="Sisson I.S."/>
            <person name="Tang L.-Y.T."/>
            <person name="Thornton R.T."/>
            <person name="Tisius J.T."/>
            <person name="Toledanes G.T."/>
            <person name="Trejos Z.T."/>
            <person name="Usmani K.U."/>
            <person name="Varghese R.V."/>
            <person name="Vattathil S.V."/>
            <person name="Vee V.V."/>
            <person name="Walker D.W."/>
            <person name="Weissenberger G.W."/>
            <person name="White C.W."/>
            <person name="Williams A.W."/>
            <person name="Woodworth J.W."/>
            <person name="Wright R.W."/>
            <person name="Zhu Y.Z."/>
            <person name="Han Y.H."/>
            <person name="Newsham I.N."/>
            <person name="Nazareth L.N."/>
            <person name="Worley K.W."/>
            <person name="Muzny D.M."/>
            <person name="Rogers J.R."/>
            <person name="Gibbs R.G."/>
        </authorList>
    </citation>
    <scope>NUCLEOTIDE SEQUENCE [LARGE SCALE GENOMIC DNA]</scope>
</reference>
<dbReference type="Proteomes" id="UP000028761">
    <property type="component" value="Chromosome 9"/>
</dbReference>